<dbReference type="Gene3D" id="1.20.120.1760">
    <property type="match status" value="1"/>
</dbReference>
<protein>
    <submittedName>
        <fullName evidence="7">CDP-alcohol phosphatidyltransferase</fullName>
    </submittedName>
</protein>
<dbReference type="InterPro" id="IPR043130">
    <property type="entry name" value="CDP-OH_PTrfase_TM_dom"/>
</dbReference>
<dbReference type="InterPro" id="IPR048254">
    <property type="entry name" value="CDP_ALCOHOL_P_TRANSF_CS"/>
</dbReference>
<reference evidence="7 8" key="1">
    <citation type="submission" date="2015-12" db="EMBL/GenBank/DDBJ databases">
        <title>Dictyostelia acquired genes for synthesis and detection of signals that induce cell-type specialization by lateral gene transfer from prokaryotes.</title>
        <authorList>
            <person name="Gloeckner G."/>
            <person name="Schaap P."/>
        </authorList>
    </citation>
    <scope>NUCLEOTIDE SEQUENCE [LARGE SCALE GENOMIC DNA]</scope>
    <source>
        <strain evidence="7 8">TK</strain>
    </source>
</reference>
<feature type="transmembrane region" description="Helical" evidence="6">
    <location>
        <begin position="357"/>
        <end position="379"/>
    </location>
</feature>
<dbReference type="Proteomes" id="UP000076078">
    <property type="component" value="Unassembled WGS sequence"/>
</dbReference>
<sequence length="397" mass="45408">MKLSEKSLFNLSKHKYSGIDDSLLAKYVLQKYWNFALKFLPLNIAPNLVTLTGTIAIVVTFLIVAYYSPFLTGTLPTWLYVLCGLSLFFYQTMDNLDGKQARRTNSSSALGQLFDHGCDSLVCMFQSLSQASVGQYGTGSLALVQLFIATFLPFWMATWEEYHTGTLHLGKFNGPDEGIIIIVLSCFVTAYFGGDIWVQKLSYFIPKSQESMWISILPQGLLQLQLNQLTVSLLAIPCIITCYFNIQNVVKHLRAKNQPIFPAIKHILVWVLVFTFSLSWYYTSTSFYNLSSVWHQYPRTTQYTIGIIFGELVSRLIIAHMCHDSYAIIQKPIIPLILISIFSNLTFYLQRELVPEYILLFIFTIYCSIQYSLFVRDIVKQLCAFLKIKCFSIAKQH</sequence>
<dbReference type="STRING" id="361077.A0A152A803"/>
<keyword evidence="6" id="KW-0812">Transmembrane</keyword>
<dbReference type="GO" id="GO:0016780">
    <property type="term" value="F:phosphotransferase activity, for other substituted phosphate groups"/>
    <property type="evidence" value="ECO:0007669"/>
    <property type="project" value="InterPro"/>
</dbReference>
<feature type="transmembrane region" description="Helical" evidence="6">
    <location>
        <begin position="48"/>
        <end position="69"/>
    </location>
</feature>
<dbReference type="GO" id="GO:0008654">
    <property type="term" value="P:phospholipid biosynthetic process"/>
    <property type="evidence" value="ECO:0007669"/>
    <property type="project" value="InterPro"/>
</dbReference>
<feature type="transmembrane region" description="Helical" evidence="6">
    <location>
        <begin position="333"/>
        <end position="351"/>
    </location>
</feature>
<dbReference type="OrthoDB" id="196717at2759"/>
<dbReference type="PANTHER" id="PTHR10414:SF37">
    <property type="entry name" value="BB IN A BOXCAR, ISOFORM C"/>
    <property type="match status" value="1"/>
</dbReference>
<feature type="transmembrane region" description="Helical" evidence="6">
    <location>
        <begin position="303"/>
        <end position="321"/>
    </location>
</feature>
<evidence type="ECO:0000313" key="7">
    <source>
        <dbReference type="EMBL" id="KYR02363.1"/>
    </source>
</evidence>
<keyword evidence="4 6" id="KW-0472">Membrane</keyword>
<keyword evidence="8" id="KW-1185">Reference proteome</keyword>
<dbReference type="InParanoid" id="A0A152A803"/>
<dbReference type="InterPro" id="IPR000462">
    <property type="entry name" value="CDP-OH_P_trans"/>
</dbReference>
<dbReference type="Pfam" id="PF01066">
    <property type="entry name" value="CDP-OH_P_transf"/>
    <property type="match status" value="1"/>
</dbReference>
<dbReference type="InterPro" id="IPR014472">
    <property type="entry name" value="CHOPT"/>
</dbReference>
<dbReference type="OMA" id="GMWMYST"/>
<dbReference type="GO" id="GO:0016020">
    <property type="term" value="C:membrane"/>
    <property type="evidence" value="ECO:0007669"/>
    <property type="project" value="UniProtKB-SubCell"/>
</dbReference>
<accession>A0A152A803</accession>
<evidence type="ECO:0000256" key="6">
    <source>
        <dbReference type="SAM" id="Phobius"/>
    </source>
</evidence>
<name>A0A152A803_TIELA</name>
<keyword evidence="3 5" id="KW-0808">Transferase</keyword>
<feature type="transmembrane region" description="Helical" evidence="6">
    <location>
        <begin position="75"/>
        <end position="93"/>
    </location>
</feature>
<dbReference type="PANTHER" id="PTHR10414">
    <property type="entry name" value="ETHANOLAMINEPHOSPHOTRANSFERASE"/>
    <property type="match status" value="1"/>
</dbReference>
<evidence type="ECO:0000256" key="3">
    <source>
        <dbReference type="ARBA" id="ARBA00022679"/>
    </source>
</evidence>
<keyword evidence="6" id="KW-1133">Transmembrane helix</keyword>
<evidence type="ECO:0000256" key="2">
    <source>
        <dbReference type="ARBA" id="ARBA00010441"/>
    </source>
</evidence>
<dbReference type="PIRSF" id="PIRSF015665">
    <property type="entry name" value="CHOPT"/>
    <property type="match status" value="1"/>
</dbReference>
<feature type="transmembrane region" description="Helical" evidence="6">
    <location>
        <begin position="178"/>
        <end position="198"/>
    </location>
</feature>
<evidence type="ECO:0000256" key="1">
    <source>
        <dbReference type="ARBA" id="ARBA00004370"/>
    </source>
</evidence>
<organism evidence="7 8">
    <name type="scientific">Tieghemostelium lacteum</name>
    <name type="common">Slime mold</name>
    <name type="synonym">Dictyostelium lacteum</name>
    <dbReference type="NCBI Taxonomy" id="361077"/>
    <lineage>
        <taxon>Eukaryota</taxon>
        <taxon>Amoebozoa</taxon>
        <taxon>Evosea</taxon>
        <taxon>Eumycetozoa</taxon>
        <taxon>Dictyostelia</taxon>
        <taxon>Dictyosteliales</taxon>
        <taxon>Raperosteliaceae</taxon>
        <taxon>Tieghemostelium</taxon>
    </lineage>
</organism>
<evidence type="ECO:0000313" key="8">
    <source>
        <dbReference type="Proteomes" id="UP000076078"/>
    </source>
</evidence>
<dbReference type="EMBL" id="LODT01000004">
    <property type="protein sequence ID" value="KYR02363.1"/>
    <property type="molecule type" value="Genomic_DNA"/>
</dbReference>
<comment type="subcellular location">
    <subcellularLocation>
        <location evidence="1">Membrane</location>
    </subcellularLocation>
</comment>
<comment type="similarity">
    <text evidence="2 5">Belongs to the CDP-alcohol phosphatidyltransferase class-I family.</text>
</comment>
<evidence type="ECO:0000256" key="4">
    <source>
        <dbReference type="ARBA" id="ARBA00023136"/>
    </source>
</evidence>
<dbReference type="FunCoup" id="A0A152A803">
    <property type="interactions" value="126"/>
</dbReference>
<feature type="transmembrane region" description="Helical" evidence="6">
    <location>
        <begin position="136"/>
        <end position="158"/>
    </location>
</feature>
<comment type="caution">
    <text evidence="7">The sequence shown here is derived from an EMBL/GenBank/DDBJ whole genome shotgun (WGS) entry which is preliminary data.</text>
</comment>
<proteinExistence type="inferred from homology"/>
<dbReference type="PROSITE" id="PS00379">
    <property type="entry name" value="CDP_ALCOHOL_P_TRANSF"/>
    <property type="match status" value="1"/>
</dbReference>
<evidence type="ECO:0000256" key="5">
    <source>
        <dbReference type="RuleBase" id="RU003750"/>
    </source>
</evidence>
<feature type="transmembrane region" description="Helical" evidence="6">
    <location>
        <begin position="263"/>
        <end position="283"/>
    </location>
</feature>
<gene>
    <name evidence="7" type="ORF">DLAC_01195</name>
</gene>
<dbReference type="AlphaFoldDB" id="A0A152A803"/>